<reference evidence="2 3" key="1">
    <citation type="journal article" date="2022" name="Nat. Plants">
        <title>Genomes of leafy and leafless Platanthera orchids illuminate the evolution of mycoheterotrophy.</title>
        <authorList>
            <person name="Li M.H."/>
            <person name="Liu K.W."/>
            <person name="Li Z."/>
            <person name="Lu H.C."/>
            <person name="Ye Q.L."/>
            <person name="Zhang D."/>
            <person name="Wang J.Y."/>
            <person name="Li Y.F."/>
            <person name="Zhong Z.M."/>
            <person name="Liu X."/>
            <person name="Yu X."/>
            <person name="Liu D.K."/>
            <person name="Tu X.D."/>
            <person name="Liu B."/>
            <person name="Hao Y."/>
            <person name="Liao X.Y."/>
            <person name="Jiang Y.T."/>
            <person name="Sun W.H."/>
            <person name="Chen J."/>
            <person name="Chen Y.Q."/>
            <person name="Ai Y."/>
            <person name="Zhai J.W."/>
            <person name="Wu S.S."/>
            <person name="Zhou Z."/>
            <person name="Hsiao Y.Y."/>
            <person name="Wu W.L."/>
            <person name="Chen Y.Y."/>
            <person name="Lin Y.F."/>
            <person name="Hsu J.L."/>
            <person name="Li C.Y."/>
            <person name="Wang Z.W."/>
            <person name="Zhao X."/>
            <person name="Zhong W.Y."/>
            <person name="Ma X.K."/>
            <person name="Ma L."/>
            <person name="Huang J."/>
            <person name="Chen G.Z."/>
            <person name="Huang M.Z."/>
            <person name="Huang L."/>
            <person name="Peng D.H."/>
            <person name="Luo Y.B."/>
            <person name="Zou S.Q."/>
            <person name="Chen S.P."/>
            <person name="Lan S."/>
            <person name="Tsai W.C."/>
            <person name="Van de Peer Y."/>
            <person name="Liu Z.J."/>
        </authorList>
    </citation>
    <scope>NUCLEOTIDE SEQUENCE [LARGE SCALE GENOMIC DNA]</scope>
    <source>
        <strain evidence="2">Lor288</strain>
    </source>
</reference>
<dbReference type="Proteomes" id="UP001412067">
    <property type="component" value="Unassembled WGS sequence"/>
</dbReference>
<dbReference type="PANTHER" id="PTHR31116">
    <property type="entry name" value="OS04G0501200 PROTEIN"/>
    <property type="match status" value="1"/>
</dbReference>
<name>A0ABR2MBG9_9ASPA</name>
<comment type="caution">
    <text evidence="2">The sequence shown here is derived from an EMBL/GenBank/DDBJ whole genome shotgun (WGS) entry which is preliminary data.</text>
</comment>
<evidence type="ECO:0008006" key="4">
    <source>
        <dbReference type="Google" id="ProtNLM"/>
    </source>
</evidence>
<dbReference type="InterPro" id="IPR011257">
    <property type="entry name" value="DNA_glycosylase"/>
</dbReference>
<dbReference type="Pfam" id="PF03352">
    <property type="entry name" value="Adenine_glyco"/>
    <property type="match status" value="1"/>
</dbReference>
<proteinExistence type="predicted"/>
<gene>
    <name evidence="2" type="ORF">KSP40_PGU018484</name>
</gene>
<protein>
    <recommendedName>
        <fullName evidence="4">DNA-3-methyladenine glycosylase I</fullName>
    </recommendedName>
</protein>
<evidence type="ECO:0000256" key="1">
    <source>
        <dbReference type="SAM" id="MobiDB-lite"/>
    </source>
</evidence>
<dbReference type="EMBL" id="JBBWWR010000009">
    <property type="protein sequence ID" value="KAK8961510.1"/>
    <property type="molecule type" value="Genomic_DNA"/>
</dbReference>
<keyword evidence="3" id="KW-1185">Reference proteome</keyword>
<dbReference type="InterPro" id="IPR005019">
    <property type="entry name" value="Adenine_glyco"/>
</dbReference>
<evidence type="ECO:0000313" key="3">
    <source>
        <dbReference type="Proteomes" id="UP001412067"/>
    </source>
</evidence>
<accession>A0ABR2MBG9</accession>
<dbReference type="SUPFAM" id="SSF48150">
    <property type="entry name" value="DNA-glycosylase"/>
    <property type="match status" value="1"/>
</dbReference>
<feature type="region of interest" description="Disordered" evidence="1">
    <location>
        <begin position="1"/>
        <end position="93"/>
    </location>
</feature>
<evidence type="ECO:0000313" key="2">
    <source>
        <dbReference type="EMBL" id="KAK8961510.1"/>
    </source>
</evidence>
<dbReference type="Gene3D" id="1.10.340.30">
    <property type="entry name" value="Hypothetical protein, domain 2"/>
    <property type="match status" value="2"/>
</dbReference>
<dbReference type="PANTHER" id="PTHR31116:SF4">
    <property type="entry name" value="DNA GLYCOSYLASE SUPERFAMILY PROTEIN"/>
    <property type="match status" value="1"/>
</dbReference>
<sequence length="282" mass="31074">MCNSKIHGRPVLQPASNRFSSAAEPNDSMKKPLLSEKLSPAPLPPEQAVLKRRNDPNGLNSSSEKPPASRPPVMVRKKSKREKMTAEAAAGSIAAAQREKATLLQQQRKLRTAHYGRTAGKLKSERAAGDSGDPLYVAYHDDEWGVPVHDDKAAFDGFDAEEVAKFTEKQINSICSEYAMEQGRVRGVVDNAITILEVTKDFGSLNNYFWGFVNHKSLSPGYKTSRKIPAKTSKSESISKDLVRRGFRFGGPTVVHSFMQAAGLTNDHLLSCPRHHQLLSLH</sequence>
<organism evidence="2 3">
    <name type="scientific">Platanthera guangdongensis</name>
    <dbReference type="NCBI Taxonomy" id="2320717"/>
    <lineage>
        <taxon>Eukaryota</taxon>
        <taxon>Viridiplantae</taxon>
        <taxon>Streptophyta</taxon>
        <taxon>Embryophyta</taxon>
        <taxon>Tracheophyta</taxon>
        <taxon>Spermatophyta</taxon>
        <taxon>Magnoliopsida</taxon>
        <taxon>Liliopsida</taxon>
        <taxon>Asparagales</taxon>
        <taxon>Orchidaceae</taxon>
        <taxon>Orchidoideae</taxon>
        <taxon>Orchideae</taxon>
        <taxon>Orchidinae</taxon>
        <taxon>Platanthera</taxon>
    </lineage>
</organism>